<dbReference type="GO" id="GO:0035529">
    <property type="term" value="F:NADH pyrophosphatase activity"/>
    <property type="evidence" value="ECO:0007669"/>
    <property type="project" value="TreeGrafter"/>
</dbReference>
<dbReference type="GO" id="GO:0046872">
    <property type="term" value="F:metal ion binding"/>
    <property type="evidence" value="ECO:0007669"/>
    <property type="project" value="UniProtKB-KW"/>
</dbReference>
<dbReference type="InterPro" id="IPR015797">
    <property type="entry name" value="NUDIX_hydrolase-like_dom_sf"/>
</dbReference>
<dbReference type="EMBL" id="KK915259">
    <property type="protein sequence ID" value="KDP23120.1"/>
    <property type="molecule type" value="Genomic_DNA"/>
</dbReference>
<accession>A0A067JT02</accession>
<dbReference type="PRINTS" id="PR01356">
    <property type="entry name" value="GFGPROTEIN"/>
</dbReference>
<dbReference type="OrthoDB" id="447842at2759"/>
<dbReference type="PANTHER" id="PTHR13994">
    <property type="entry name" value="NUDIX HYDROLASE RELATED"/>
    <property type="match status" value="1"/>
</dbReference>
<dbReference type="PANTHER" id="PTHR13994:SF26">
    <property type="entry name" value="NUDIX HYDROLASE 5-RELATED"/>
    <property type="match status" value="1"/>
</dbReference>
<protein>
    <recommendedName>
        <fullName evidence="4">Nudix hydrolase domain-containing protein</fullName>
    </recommendedName>
</protein>
<proteinExistence type="inferred from homology"/>
<dbReference type="FunFam" id="3.40.630.30:FF:000016">
    <property type="entry name" value="nudix hydrolase 2"/>
    <property type="match status" value="1"/>
</dbReference>
<dbReference type="Pfam" id="PF00293">
    <property type="entry name" value="NUDIX"/>
    <property type="match status" value="1"/>
</dbReference>
<dbReference type="InterPro" id="IPR000086">
    <property type="entry name" value="NUDIX_hydrolase_dom"/>
</dbReference>
<comment type="similarity">
    <text evidence="1">Belongs to the Nudix hydrolase family.</text>
</comment>
<keyword evidence="2" id="KW-0479">Metal-binding</keyword>
<dbReference type="Gene3D" id="3.40.630.30">
    <property type="match status" value="1"/>
</dbReference>
<reference evidence="5 6" key="1">
    <citation type="journal article" date="2014" name="PLoS ONE">
        <title>Global Analysis of Gene Expression Profiles in Physic Nut (Jatropha curcas L.) Seedlings Exposed to Salt Stress.</title>
        <authorList>
            <person name="Zhang L."/>
            <person name="Zhang C."/>
            <person name="Wu P."/>
            <person name="Chen Y."/>
            <person name="Li M."/>
            <person name="Jiang H."/>
            <person name="Wu G."/>
        </authorList>
    </citation>
    <scope>NUCLEOTIDE SEQUENCE [LARGE SCALE GENOMIC DNA]</scope>
    <source>
        <strain evidence="6">cv. GZQX0401</strain>
        <tissue evidence="5">Young leaves</tissue>
    </source>
</reference>
<dbReference type="GO" id="GO:0051287">
    <property type="term" value="F:NAD binding"/>
    <property type="evidence" value="ECO:0007669"/>
    <property type="project" value="TreeGrafter"/>
</dbReference>
<evidence type="ECO:0000259" key="4">
    <source>
        <dbReference type="PROSITE" id="PS51462"/>
    </source>
</evidence>
<dbReference type="InterPro" id="IPR040618">
    <property type="entry name" value="Pre-Nudix"/>
</dbReference>
<keyword evidence="6" id="KW-1185">Reference proteome</keyword>
<feature type="domain" description="Nudix hydrolase" evidence="4">
    <location>
        <begin position="109"/>
        <end position="239"/>
    </location>
</feature>
<dbReference type="CDD" id="cd04670">
    <property type="entry name" value="NUDIX_ASFGF2_Nudt6"/>
    <property type="match status" value="1"/>
</dbReference>
<evidence type="ECO:0000256" key="1">
    <source>
        <dbReference type="ARBA" id="ARBA00005582"/>
    </source>
</evidence>
<dbReference type="Gene3D" id="3.90.79.10">
    <property type="entry name" value="Nucleoside Triphosphate Pyrophosphohydrolase"/>
    <property type="match status" value="1"/>
</dbReference>
<dbReference type="PROSITE" id="PS00893">
    <property type="entry name" value="NUDIX_BOX"/>
    <property type="match status" value="1"/>
</dbReference>
<name>A0A067JT02_JATCU</name>
<evidence type="ECO:0000313" key="5">
    <source>
        <dbReference type="EMBL" id="KDP23120.1"/>
    </source>
</evidence>
<gene>
    <name evidence="5" type="ORF">JCGZ_00545</name>
</gene>
<dbReference type="FunFam" id="3.90.79.10:FF:000015">
    <property type="entry name" value="Nudix hydrolase 8"/>
    <property type="match status" value="1"/>
</dbReference>
<dbReference type="Pfam" id="PF18290">
    <property type="entry name" value="Nudix_hydro"/>
    <property type="match status" value="1"/>
</dbReference>
<dbReference type="AlphaFoldDB" id="A0A067JT02"/>
<dbReference type="SUPFAM" id="SSF55811">
    <property type="entry name" value="Nudix"/>
    <property type="match status" value="1"/>
</dbReference>
<dbReference type="PROSITE" id="PS51462">
    <property type="entry name" value="NUDIX"/>
    <property type="match status" value="1"/>
</dbReference>
<keyword evidence="3" id="KW-0378">Hydrolase</keyword>
<evidence type="ECO:0000313" key="6">
    <source>
        <dbReference type="Proteomes" id="UP000027138"/>
    </source>
</evidence>
<dbReference type="Proteomes" id="UP000027138">
    <property type="component" value="Unassembled WGS sequence"/>
</dbReference>
<dbReference type="GO" id="GO:0047631">
    <property type="term" value="F:ADP-ribose diphosphatase activity"/>
    <property type="evidence" value="ECO:0007669"/>
    <property type="project" value="TreeGrafter"/>
</dbReference>
<dbReference type="InterPro" id="IPR003293">
    <property type="entry name" value="Nudix_hydrolase6-like"/>
</dbReference>
<organism evidence="5 6">
    <name type="scientific">Jatropha curcas</name>
    <name type="common">Barbados nut</name>
    <dbReference type="NCBI Taxonomy" id="180498"/>
    <lineage>
        <taxon>Eukaryota</taxon>
        <taxon>Viridiplantae</taxon>
        <taxon>Streptophyta</taxon>
        <taxon>Embryophyta</taxon>
        <taxon>Tracheophyta</taxon>
        <taxon>Spermatophyta</taxon>
        <taxon>Magnoliopsida</taxon>
        <taxon>eudicotyledons</taxon>
        <taxon>Gunneridae</taxon>
        <taxon>Pentapetalae</taxon>
        <taxon>rosids</taxon>
        <taxon>fabids</taxon>
        <taxon>Malpighiales</taxon>
        <taxon>Euphorbiaceae</taxon>
        <taxon>Crotonoideae</taxon>
        <taxon>Jatropheae</taxon>
        <taxon>Jatropha</taxon>
    </lineage>
</organism>
<evidence type="ECO:0000256" key="2">
    <source>
        <dbReference type="ARBA" id="ARBA00022723"/>
    </source>
</evidence>
<sequence>MPLKDQMVPDSEIEQVGLLDAVDDLYDGVVVEMKQHMDADIFVPLLRASLSQWKQQGKRGVWIKLSIQLANLVYPVVQEGFRYHHAEPDYLMLVRWLPNTADTLPVNATHRVGIGAFVVNDNREVLVVQEKGGAFKGTGLWKLPTGVVNEGEDICKAAVREVKEETGIDAEFVEILAFRQSHQSFFSKSDLFFVCLLRPISFAIQKQDSEVAAAQWMPIKDYVDQPYNQEHQLFKYVAEICRTKLERDYVGFSAMPMVTASGKKVYLYFNGRDFSKL</sequence>
<dbReference type="InterPro" id="IPR020084">
    <property type="entry name" value="NUDIX_hydrolase_CS"/>
</dbReference>
<evidence type="ECO:0000256" key="3">
    <source>
        <dbReference type="ARBA" id="ARBA00022801"/>
    </source>
</evidence>